<dbReference type="RefSeq" id="WP_162330092.1">
    <property type="nucleotide sequence ID" value="NZ_CP048113.1"/>
</dbReference>
<evidence type="ECO:0000313" key="1">
    <source>
        <dbReference type="EMBL" id="QHS58389.1"/>
    </source>
</evidence>
<dbReference type="AlphaFoldDB" id="A0A6B9Z937"/>
<evidence type="ECO:0000313" key="2">
    <source>
        <dbReference type="Proteomes" id="UP000476411"/>
    </source>
</evidence>
<name>A0A6B9Z937_9BACT</name>
<dbReference type="Proteomes" id="UP000476411">
    <property type="component" value="Chromosome"/>
</dbReference>
<dbReference type="EMBL" id="CP048113">
    <property type="protein sequence ID" value="QHS58389.1"/>
    <property type="molecule type" value="Genomic_DNA"/>
</dbReference>
<keyword evidence="2" id="KW-1185">Reference proteome</keyword>
<sequence>MKNIKPYSRAQNHTFTIFGVLDYRQFYNRVKPIDPIEQLLKYPTDVLIIMLSRINAIIFESDGTPNQIDHDTFRLVFNRMNRSIYERLIKIRLTQEGRHAAIFTSQAIVSLMAKLIAHYRPINDQDRINEEGEALLQMELFDAVLAINDTYYNRADNKNLLSITHLWKMELFQQEFARKKINMYGVNAFKAFLFFRFVGERYGETLLNEFADAFGVASPYNFYFVFLQTIISSYTGYEQDRQPRYCIVDETLERVLEPFIYDPTAVPASAFSGEAFALINQPFYRFSEGVAVLDFDFFSNLTDISLIYYFYKVTSLRKNHGIKNYNEYLGIIGKHFFEEYITLQLVRQIFMHRHDRIKTDKDDPQYPDILIMQNNKDVFVIEVKSARIHGTVVDRADTTGFEQFLYDHFASEKKLAGEKNKGIYQLRNQIRYLKSVGRKFRIFPVIVYTEPSLDISGVNTFLDEQFDSIILDDRSSFIKIHPLTLIHLHFFIRYYPGLKSERFFLRDRITEYHDRKKKELKDAIKKANPWTYLTAQFSFMRFMEQTYPTGNPMNYFEEVATDFGFGEQAKGAENLSI</sequence>
<accession>A0A6B9Z937</accession>
<proteinExistence type="predicted"/>
<protein>
    <submittedName>
        <fullName evidence="1">Uncharacterized protein</fullName>
    </submittedName>
</protein>
<reference evidence="1 2" key="1">
    <citation type="submission" date="2020-01" db="EMBL/GenBank/DDBJ databases">
        <title>Complete genome sequence of Chitinophaga sp. H33E-04 isolated from quinoa roots.</title>
        <authorList>
            <person name="Weon H.-Y."/>
            <person name="Lee S.A."/>
        </authorList>
    </citation>
    <scope>NUCLEOTIDE SEQUENCE [LARGE SCALE GENOMIC DNA]</scope>
    <source>
        <strain evidence="1 2">H33E-04</strain>
    </source>
</reference>
<organism evidence="1 2">
    <name type="scientific">Chitinophaga agri</name>
    <dbReference type="NCBI Taxonomy" id="2703787"/>
    <lineage>
        <taxon>Bacteria</taxon>
        <taxon>Pseudomonadati</taxon>
        <taxon>Bacteroidota</taxon>
        <taxon>Chitinophagia</taxon>
        <taxon>Chitinophagales</taxon>
        <taxon>Chitinophagaceae</taxon>
        <taxon>Chitinophaga</taxon>
    </lineage>
</organism>
<gene>
    <name evidence="1" type="ORF">GWR21_01905</name>
</gene>
<dbReference type="KEGG" id="chih:GWR21_01905"/>